<organism evidence="1 2">
    <name type="scientific">Haemophilus parahaemolyticus HK385</name>
    <dbReference type="NCBI Taxonomy" id="1095744"/>
    <lineage>
        <taxon>Bacteria</taxon>
        <taxon>Pseudomonadati</taxon>
        <taxon>Pseudomonadota</taxon>
        <taxon>Gammaproteobacteria</taxon>
        <taxon>Pasteurellales</taxon>
        <taxon>Pasteurellaceae</taxon>
        <taxon>Haemophilus</taxon>
    </lineage>
</organism>
<proteinExistence type="predicted"/>
<name>A0ABP2P2I7_HAEPH</name>
<evidence type="ECO:0000313" key="1">
    <source>
        <dbReference type="EMBL" id="EIJ70018.1"/>
    </source>
</evidence>
<dbReference type="Proteomes" id="UP000003016">
    <property type="component" value="Unassembled WGS sequence"/>
</dbReference>
<keyword evidence="2" id="KW-1185">Reference proteome</keyword>
<gene>
    <name evidence="1" type="ORF">HMPREF1050_1890</name>
</gene>
<evidence type="ECO:0000313" key="2">
    <source>
        <dbReference type="Proteomes" id="UP000003016"/>
    </source>
</evidence>
<comment type="caution">
    <text evidence="1">The sequence shown here is derived from an EMBL/GenBank/DDBJ whole genome shotgun (WGS) entry which is preliminary data.</text>
</comment>
<accession>A0ABP2P2I7</accession>
<sequence length="47" mass="5549">MFDFAEVEEIVVKNPLKRLHSFFDYDDSKQQPTITPQELPKLNCYSS</sequence>
<dbReference type="EMBL" id="AJSW01000036">
    <property type="protein sequence ID" value="EIJ70018.1"/>
    <property type="molecule type" value="Genomic_DNA"/>
</dbReference>
<protein>
    <submittedName>
        <fullName evidence="1">Uncharacterized protein</fullName>
    </submittedName>
</protein>
<reference evidence="1 2" key="1">
    <citation type="submission" date="2012-02" db="EMBL/GenBank/DDBJ databases">
        <authorList>
            <person name="Harkins D.M."/>
            <person name="Madupu R."/>
            <person name="Durkin A.S."/>
            <person name="Torralba M."/>
            <person name="Methe B."/>
            <person name="Sutton G.G."/>
            <person name="Nelson K.E."/>
        </authorList>
    </citation>
    <scope>NUCLEOTIDE SEQUENCE [LARGE SCALE GENOMIC DNA]</scope>
    <source>
        <strain evidence="1 2">HK385</strain>
    </source>
</reference>